<name>A0A5N1ITP8_9BACT</name>
<dbReference type="RefSeq" id="WP_150904346.1">
    <property type="nucleotide sequence ID" value="NZ_VTWT01000007.1"/>
</dbReference>
<reference evidence="1 2" key="1">
    <citation type="submission" date="2019-09" db="EMBL/GenBank/DDBJ databases">
        <title>Genome sequence of Adhaeribacter sp. M2.</title>
        <authorList>
            <person name="Srinivasan S."/>
        </authorList>
    </citation>
    <scope>NUCLEOTIDE SEQUENCE [LARGE SCALE GENOMIC DNA]</scope>
    <source>
        <strain evidence="1 2">M2</strain>
    </source>
</reference>
<comment type="caution">
    <text evidence="1">The sequence shown here is derived from an EMBL/GenBank/DDBJ whole genome shotgun (WGS) entry which is preliminary data.</text>
</comment>
<dbReference type="EMBL" id="VTWT01000007">
    <property type="protein sequence ID" value="KAA9331736.1"/>
    <property type="molecule type" value="Genomic_DNA"/>
</dbReference>
<dbReference type="InterPro" id="IPR046219">
    <property type="entry name" value="DUF6252"/>
</dbReference>
<dbReference type="AlphaFoldDB" id="A0A5N1ITP8"/>
<evidence type="ECO:0000313" key="1">
    <source>
        <dbReference type="EMBL" id="KAA9331736.1"/>
    </source>
</evidence>
<protein>
    <submittedName>
        <fullName evidence="1">Uncharacterized protein</fullName>
    </submittedName>
</protein>
<accession>A0A5N1ITP8</accession>
<proteinExistence type="predicted"/>
<dbReference type="Proteomes" id="UP000326570">
    <property type="component" value="Unassembled WGS sequence"/>
</dbReference>
<dbReference type="Pfam" id="PF19765">
    <property type="entry name" value="DUF6252"/>
    <property type="match status" value="1"/>
</dbReference>
<organism evidence="1 2">
    <name type="scientific">Adhaeribacter soli</name>
    <dbReference type="NCBI Taxonomy" id="2607655"/>
    <lineage>
        <taxon>Bacteria</taxon>
        <taxon>Pseudomonadati</taxon>
        <taxon>Bacteroidota</taxon>
        <taxon>Cytophagia</taxon>
        <taxon>Cytophagales</taxon>
        <taxon>Hymenobacteraceae</taxon>
        <taxon>Adhaeribacter</taxon>
    </lineage>
</organism>
<keyword evidence="2" id="KW-1185">Reference proteome</keyword>
<sequence>MRGQFWVVGAKLDLENDERIAVRVFGGVISPGTYKLSMYQKQYGSFAIDNNCEYETDSLNTGTLEITRLDSINYIVSGRFSFSVTKPGCGTVHITDGRFDVKYGY</sequence>
<gene>
    <name evidence="1" type="ORF">F0P94_13070</name>
</gene>
<evidence type="ECO:0000313" key="2">
    <source>
        <dbReference type="Proteomes" id="UP000326570"/>
    </source>
</evidence>